<dbReference type="InterPro" id="IPR001245">
    <property type="entry name" value="Ser-Thr/Tyr_kinase_cat_dom"/>
</dbReference>
<keyword evidence="3 19" id="KW-0723">Serine/threonine-protein kinase</keyword>
<comment type="subcellular location">
    <subcellularLocation>
        <location evidence="1">Cell membrane</location>
        <topology evidence="1">Single-pass type I membrane protein</topology>
    </subcellularLocation>
</comment>
<evidence type="ECO:0000256" key="5">
    <source>
        <dbReference type="ARBA" id="ARBA00022679"/>
    </source>
</evidence>
<dbReference type="GO" id="GO:0005524">
    <property type="term" value="F:ATP binding"/>
    <property type="evidence" value="ECO:0007669"/>
    <property type="project" value="UniProtKB-KW"/>
</dbReference>
<evidence type="ECO:0000256" key="15">
    <source>
        <dbReference type="ARBA" id="ARBA00023170"/>
    </source>
</evidence>
<keyword evidence="6" id="KW-0812">Transmembrane</keyword>
<dbReference type="GO" id="GO:0004674">
    <property type="term" value="F:protein serine/threonine kinase activity"/>
    <property type="evidence" value="ECO:0007669"/>
    <property type="project" value="UniProtKB-KW"/>
</dbReference>
<dbReference type="InterPro" id="IPR011009">
    <property type="entry name" value="Kinase-like_dom_sf"/>
</dbReference>
<evidence type="ECO:0000256" key="19">
    <source>
        <dbReference type="PIRNR" id="PIRNR000641"/>
    </source>
</evidence>
<dbReference type="InterPro" id="IPR001480">
    <property type="entry name" value="Bulb-type_lectin_dom"/>
</dbReference>
<keyword evidence="8" id="KW-0430">Lectin</keyword>
<dbReference type="GO" id="GO:0030246">
    <property type="term" value="F:carbohydrate binding"/>
    <property type="evidence" value="ECO:0007669"/>
    <property type="project" value="UniProtKB-KW"/>
</dbReference>
<accession>A0A3L6RQD8</accession>
<dbReference type="CDD" id="cd00028">
    <property type="entry name" value="B_lectin"/>
    <property type="match status" value="1"/>
</dbReference>
<dbReference type="FunFam" id="2.90.10.10:FF:000009">
    <property type="entry name" value="Receptor-like serine/threonine-protein kinase SD1-8"/>
    <property type="match status" value="1"/>
</dbReference>
<dbReference type="GO" id="GO:0048544">
    <property type="term" value="P:recognition of pollen"/>
    <property type="evidence" value="ECO:0007669"/>
    <property type="project" value="InterPro"/>
</dbReference>
<dbReference type="SMART" id="SM00473">
    <property type="entry name" value="PAN_AP"/>
    <property type="match status" value="1"/>
</dbReference>
<dbReference type="Pfam" id="PF01453">
    <property type="entry name" value="B_lectin"/>
    <property type="match status" value="1"/>
</dbReference>
<evidence type="ECO:0000256" key="10">
    <source>
        <dbReference type="ARBA" id="ARBA00022777"/>
    </source>
</evidence>
<evidence type="ECO:0000256" key="3">
    <source>
        <dbReference type="ARBA" id="ARBA00022527"/>
    </source>
</evidence>
<dbReference type="InterPro" id="IPR000719">
    <property type="entry name" value="Prot_kinase_dom"/>
</dbReference>
<dbReference type="PROSITE" id="PS50927">
    <property type="entry name" value="BULB_LECTIN"/>
    <property type="match status" value="1"/>
</dbReference>
<keyword evidence="4" id="KW-0597">Phosphoprotein</keyword>
<dbReference type="Proteomes" id="UP000275267">
    <property type="component" value="Unassembled WGS sequence"/>
</dbReference>
<dbReference type="InterPro" id="IPR000858">
    <property type="entry name" value="S_locus_glycoprot_dom"/>
</dbReference>
<keyword evidence="11 19" id="KW-0067">ATP-binding</keyword>
<evidence type="ECO:0000256" key="6">
    <source>
        <dbReference type="ARBA" id="ARBA00022692"/>
    </source>
</evidence>
<evidence type="ECO:0000256" key="18">
    <source>
        <dbReference type="ARBA" id="ARBA00048679"/>
    </source>
</evidence>
<dbReference type="STRING" id="4540.A0A3L6RQD8"/>
<dbReference type="Gene3D" id="3.30.200.20">
    <property type="entry name" value="Phosphorylase Kinase, domain 1"/>
    <property type="match status" value="1"/>
</dbReference>
<dbReference type="GO" id="GO:0051707">
    <property type="term" value="P:response to other organism"/>
    <property type="evidence" value="ECO:0007669"/>
    <property type="project" value="UniProtKB-ARBA"/>
</dbReference>
<organism evidence="23 24">
    <name type="scientific">Panicum miliaceum</name>
    <name type="common">Proso millet</name>
    <name type="synonym">Broomcorn millet</name>
    <dbReference type="NCBI Taxonomy" id="4540"/>
    <lineage>
        <taxon>Eukaryota</taxon>
        <taxon>Viridiplantae</taxon>
        <taxon>Streptophyta</taxon>
        <taxon>Embryophyta</taxon>
        <taxon>Tracheophyta</taxon>
        <taxon>Spermatophyta</taxon>
        <taxon>Magnoliopsida</taxon>
        <taxon>Liliopsida</taxon>
        <taxon>Poales</taxon>
        <taxon>Poaceae</taxon>
        <taxon>PACMAD clade</taxon>
        <taxon>Panicoideae</taxon>
        <taxon>Panicodae</taxon>
        <taxon>Paniceae</taxon>
        <taxon>Panicinae</taxon>
        <taxon>Panicum</taxon>
        <taxon>Panicum sect. Panicum</taxon>
    </lineage>
</organism>
<evidence type="ECO:0000313" key="24">
    <source>
        <dbReference type="Proteomes" id="UP000275267"/>
    </source>
</evidence>
<keyword evidence="16" id="KW-0325">Glycoprotein</keyword>
<keyword evidence="7" id="KW-0732">Signal</keyword>
<dbReference type="AlphaFoldDB" id="A0A3L6RQD8"/>
<dbReference type="PROSITE" id="PS50948">
    <property type="entry name" value="PAN"/>
    <property type="match status" value="1"/>
</dbReference>
<keyword evidence="14" id="KW-1015">Disulfide bond</keyword>
<comment type="caution">
    <text evidence="23">The sequence shown here is derived from an EMBL/GenBank/DDBJ whole genome shotgun (WGS) entry which is preliminary data.</text>
</comment>
<dbReference type="PIRSF" id="PIRSF000641">
    <property type="entry name" value="SRK"/>
    <property type="match status" value="1"/>
</dbReference>
<reference evidence="24" key="1">
    <citation type="journal article" date="2019" name="Nat. Commun.">
        <title>The genome of broomcorn millet.</title>
        <authorList>
            <person name="Zou C."/>
            <person name="Miki D."/>
            <person name="Li D."/>
            <person name="Tang Q."/>
            <person name="Xiao L."/>
            <person name="Rajput S."/>
            <person name="Deng P."/>
            <person name="Jia W."/>
            <person name="Huang R."/>
            <person name="Zhang M."/>
            <person name="Sun Y."/>
            <person name="Hu J."/>
            <person name="Fu X."/>
            <person name="Schnable P.S."/>
            <person name="Li F."/>
            <person name="Zhang H."/>
            <person name="Feng B."/>
            <person name="Zhu X."/>
            <person name="Liu R."/>
            <person name="Schnable J.C."/>
            <person name="Zhu J.-K."/>
            <person name="Zhang H."/>
        </authorList>
    </citation>
    <scope>NUCLEOTIDE SEQUENCE [LARGE SCALE GENOMIC DNA]</scope>
</reference>
<dbReference type="OrthoDB" id="642002at2759"/>
<dbReference type="Pfam" id="PF00954">
    <property type="entry name" value="S_locus_glycop"/>
    <property type="match status" value="1"/>
</dbReference>
<evidence type="ECO:0000256" key="1">
    <source>
        <dbReference type="ARBA" id="ARBA00004251"/>
    </source>
</evidence>
<sequence>MAVRIGAGRSGGGLVCVEAGMVTMYGSGGIGDAASVGGVGSLGDDALDCVGRASRKRTMPKALLLVAVVLLAAPLGRTQQPNDSLTTGQSLLVGQTLVSAQGIFTLGFFANGDSTYLGIWYTNMKTRTVVWVANRDTPIKGGNGSLTLSTNSLDLLDRRGNNVWSSSSRFSANSPQAFLLDSGNLVINDSMSGTPNPLWQSFAEPCDTLLSGMTIGYGTSPTIQYMQLRSWKSVSDPSTGSYNIRLDPRRRPPELLLFNATTLLYRTGPWNGQGFSGQPYLKTTNKLAFNMSVHDDSAYYSFTSLDSSVQWRFVMSSDGLAHRWYSNPSKDDWVEYWHWPQNQCDSYALCGPNAACHNDDCTCLQEFVPKSPSDWNQRNFKGGCVRNAALSCSSGNGFYRLQHVKVPDTLNATMVGGKSLDGCKELCLKNCSCSAYALLGESNCVVWSGDLVDVVLFVDGINDLYTRVSHNNPSRPEQGHAPGPKLAAKNLDLGAIRVATNNFANQNCIVSTRSRTIFKGTLPNFGDLAVKRLNTEAGVEELENEVKMLAKLDHPNIIRMLGSCIGNNENVICYEYMPGGSLDAVLFAEDEKSAVPDWPTRLHIMQGICEGLLYLHEHFRIIHRDIDPSNILLTEGLIPKISDFGLATMLDQGQSEGNDEKFRGTRYSAPELFYGKSYSMKSDVYSFGIVLLEIVTGCKAASFCREDTDDLPTYVRQHWTHGTAYQLKDPRMGDAATRGEIERCIHIGVRCVQDDPTMRPLMSYIRNTLAAIRP</sequence>
<evidence type="ECO:0000256" key="17">
    <source>
        <dbReference type="ARBA" id="ARBA00047899"/>
    </source>
</evidence>
<evidence type="ECO:0000256" key="12">
    <source>
        <dbReference type="ARBA" id="ARBA00022989"/>
    </source>
</evidence>
<evidence type="ECO:0000256" key="16">
    <source>
        <dbReference type="ARBA" id="ARBA00023180"/>
    </source>
</evidence>
<dbReference type="EMBL" id="PQIB02000007">
    <property type="protein sequence ID" value="RLN07835.1"/>
    <property type="molecule type" value="Genomic_DNA"/>
</dbReference>
<evidence type="ECO:0000256" key="8">
    <source>
        <dbReference type="ARBA" id="ARBA00022734"/>
    </source>
</evidence>
<dbReference type="FunFam" id="1.10.510.10:FF:001023">
    <property type="entry name" value="Os07g0541700 protein"/>
    <property type="match status" value="1"/>
</dbReference>
<dbReference type="InterPro" id="IPR024171">
    <property type="entry name" value="SRK-like_kinase"/>
</dbReference>
<keyword evidence="13" id="KW-0472">Membrane</keyword>
<dbReference type="EC" id="2.7.11.1" evidence="19"/>
<keyword evidence="10 19" id="KW-0418">Kinase</keyword>
<dbReference type="PROSITE" id="PS50011">
    <property type="entry name" value="PROTEIN_KINASE_DOM"/>
    <property type="match status" value="1"/>
</dbReference>
<name>A0A3L6RQD8_PANMI</name>
<comment type="catalytic activity">
    <reaction evidence="18 19">
        <text>L-seryl-[protein] + ATP = O-phospho-L-seryl-[protein] + ADP + H(+)</text>
        <dbReference type="Rhea" id="RHEA:17989"/>
        <dbReference type="Rhea" id="RHEA-COMP:9863"/>
        <dbReference type="Rhea" id="RHEA-COMP:11604"/>
        <dbReference type="ChEBI" id="CHEBI:15378"/>
        <dbReference type="ChEBI" id="CHEBI:29999"/>
        <dbReference type="ChEBI" id="CHEBI:30616"/>
        <dbReference type="ChEBI" id="CHEBI:83421"/>
        <dbReference type="ChEBI" id="CHEBI:456216"/>
        <dbReference type="EC" id="2.7.11.1"/>
    </reaction>
</comment>
<keyword evidence="24" id="KW-1185">Reference proteome</keyword>
<evidence type="ECO:0000256" key="13">
    <source>
        <dbReference type="ARBA" id="ARBA00023136"/>
    </source>
</evidence>
<evidence type="ECO:0000256" key="11">
    <source>
        <dbReference type="ARBA" id="ARBA00022840"/>
    </source>
</evidence>
<dbReference type="SUPFAM" id="SSF56112">
    <property type="entry name" value="Protein kinase-like (PK-like)"/>
    <property type="match status" value="1"/>
</dbReference>
<dbReference type="CDD" id="cd01098">
    <property type="entry name" value="PAN_AP_plant"/>
    <property type="match status" value="1"/>
</dbReference>
<evidence type="ECO:0000256" key="4">
    <source>
        <dbReference type="ARBA" id="ARBA00022553"/>
    </source>
</evidence>
<feature type="domain" description="Protein kinase" evidence="20">
    <location>
        <begin position="503"/>
        <end position="774"/>
    </location>
</feature>
<dbReference type="GO" id="GO:0005886">
    <property type="term" value="C:plasma membrane"/>
    <property type="evidence" value="ECO:0007669"/>
    <property type="project" value="UniProtKB-SubCell"/>
</dbReference>
<feature type="domain" description="Bulb-type lectin" evidence="21">
    <location>
        <begin position="82"/>
        <end position="200"/>
    </location>
</feature>
<proteinExistence type="inferred from homology"/>
<dbReference type="Gene3D" id="2.90.10.10">
    <property type="entry name" value="Bulb-type lectin domain"/>
    <property type="match status" value="1"/>
</dbReference>
<keyword evidence="5 19" id="KW-0808">Transferase</keyword>
<dbReference type="Pfam" id="PF08276">
    <property type="entry name" value="PAN_2"/>
    <property type="match status" value="1"/>
</dbReference>
<dbReference type="Gene3D" id="1.10.510.10">
    <property type="entry name" value="Transferase(Phosphotransferase) domain 1"/>
    <property type="match status" value="1"/>
</dbReference>
<dbReference type="PANTHER" id="PTHR32444">
    <property type="entry name" value="BULB-TYPE LECTIN DOMAIN-CONTAINING PROTEIN"/>
    <property type="match status" value="1"/>
</dbReference>
<evidence type="ECO:0000256" key="14">
    <source>
        <dbReference type="ARBA" id="ARBA00023157"/>
    </source>
</evidence>
<evidence type="ECO:0000259" key="22">
    <source>
        <dbReference type="PROSITE" id="PS50948"/>
    </source>
</evidence>
<comment type="similarity">
    <text evidence="19">Belongs to the protein kinase superfamily. Ser/Thr protein kinase family.</text>
</comment>
<gene>
    <name evidence="23" type="ORF">C2845_PM11G15750</name>
</gene>
<evidence type="ECO:0000259" key="20">
    <source>
        <dbReference type="PROSITE" id="PS50011"/>
    </source>
</evidence>
<dbReference type="PANTHER" id="PTHR32444:SF235">
    <property type="entry name" value="OS01G0783900 PROTEIN"/>
    <property type="match status" value="1"/>
</dbReference>
<evidence type="ECO:0000313" key="23">
    <source>
        <dbReference type="EMBL" id="RLN07835.1"/>
    </source>
</evidence>
<keyword evidence="2" id="KW-1003">Cell membrane</keyword>
<evidence type="ECO:0000256" key="7">
    <source>
        <dbReference type="ARBA" id="ARBA00022729"/>
    </source>
</evidence>
<feature type="domain" description="Apple" evidence="22">
    <location>
        <begin position="392"/>
        <end position="469"/>
    </location>
</feature>
<dbReference type="SUPFAM" id="SSF51110">
    <property type="entry name" value="alpha-D-mannose-specific plant lectins"/>
    <property type="match status" value="1"/>
</dbReference>
<comment type="catalytic activity">
    <reaction evidence="17 19">
        <text>L-threonyl-[protein] + ATP = O-phospho-L-threonyl-[protein] + ADP + H(+)</text>
        <dbReference type="Rhea" id="RHEA:46608"/>
        <dbReference type="Rhea" id="RHEA-COMP:11060"/>
        <dbReference type="Rhea" id="RHEA-COMP:11605"/>
        <dbReference type="ChEBI" id="CHEBI:15378"/>
        <dbReference type="ChEBI" id="CHEBI:30013"/>
        <dbReference type="ChEBI" id="CHEBI:30616"/>
        <dbReference type="ChEBI" id="CHEBI:61977"/>
        <dbReference type="ChEBI" id="CHEBI:456216"/>
        <dbReference type="EC" id="2.7.11.1"/>
    </reaction>
</comment>
<keyword evidence="15" id="KW-0675">Receptor</keyword>
<keyword evidence="9 19" id="KW-0547">Nucleotide-binding</keyword>
<dbReference type="InterPro" id="IPR003609">
    <property type="entry name" value="Pan_app"/>
</dbReference>
<evidence type="ECO:0000256" key="9">
    <source>
        <dbReference type="ARBA" id="ARBA00022741"/>
    </source>
</evidence>
<dbReference type="GO" id="GO:0106310">
    <property type="term" value="F:protein serine kinase activity"/>
    <property type="evidence" value="ECO:0007669"/>
    <property type="project" value="RHEA"/>
</dbReference>
<protein>
    <recommendedName>
        <fullName evidence="19">Receptor-like serine/threonine-protein kinase</fullName>
        <ecNumber evidence="19">2.7.11.1</ecNumber>
    </recommendedName>
</protein>
<evidence type="ECO:0000256" key="2">
    <source>
        <dbReference type="ARBA" id="ARBA00022475"/>
    </source>
</evidence>
<evidence type="ECO:0000259" key="21">
    <source>
        <dbReference type="PROSITE" id="PS50927"/>
    </source>
</evidence>
<dbReference type="InterPro" id="IPR036426">
    <property type="entry name" value="Bulb-type_lectin_dom_sf"/>
</dbReference>
<dbReference type="Pfam" id="PF07714">
    <property type="entry name" value="PK_Tyr_Ser-Thr"/>
    <property type="match status" value="1"/>
</dbReference>
<dbReference type="SMART" id="SM00108">
    <property type="entry name" value="B_lectin"/>
    <property type="match status" value="1"/>
</dbReference>
<keyword evidence="12" id="KW-1133">Transmembrane helix</keyword>